<proteinExistence type="predicted"/>
<keyword evidence="3" id="KW-1185">Reference proteome</keyword>
<dbReference type="Pfam" id="PF00172">
    <property type="entry name" value="Zn_clus"/>
    <property type="match status" value="1"/>
</dbReference>
<evidence type="ECO:0000259" key="1">
    <source>
        <dbReference type="Pfam" id="PF00172"/>
    </source>
</evidence>
<reference evidence="2 3" key="1">
    <citation type="submission" date="2019-07" db="EMBL/GenBank/DDBJ databases">
        <title>Aquicoccus porphyridii gen. nov., sp. nov., isolated from a small marine red alga, Porphyridium marinum.</title>
        <authorList>
            <person name="Liu L."/>
        </authorList>
    </citation>
    <scope>NUCLEOTIDE SEQUENCE [LARGE SCALE GENOMIC DNA]</scope>
    <source>
        <strain evidence="2 3">L1 8-17</strain>
    </source>
</reference>
<evidence type="ECO:0000313" key="3">
    <source>
        <dbReference type="Proteomes" id="UP000325291"/>
    </source>
</evidence>
<protein>
    <recommendedName>
        <fullName evidence="1">Zn(2)-C6 fungal-type domain-containing protein</fullName>
    </recommendedName>
</protein>
<gene>
    <name evidence="2" type="ORF">FLO80_12815</name>
</gene>
<dbReference type="GO" id="GO:0000981">
    <property type="term" value="F:DNA-binding transcription factor activity, RNA polymerase II-specific"/>
    <property type="evidence" value="ECO:0007669"/>
    <property type="project" value="InterPro"/>
</dbReference>
<evidence type="ECO:0000313" key="2">
    <source>
        <dbReference type="EMBL" id="KAA0913978.1"/>
    </source>
</evidence>
<dbReference type="GO" id="GO:0008270">
    <property type="term" value="F:zinc ion binding"/>
    <property type="evidence" value="ECO:0007669"/>
    <property type="project" value="InterPro"/>
</dbReference>
<dbReference type="AlphaFoldDB" id="A0A5A9Z9V3"/>
<dbReference type="Proteomes" id="UP000325291">
    <property type="component" value="Unassembled WGS sequence"/>
</dbReference>
<comment type="caution">
    <text evidence="2">The sequence shown here is derived from an EMBL/GenBank/DDBJ whole genome shotgun (WGS) entry which is preliminary data.</text>
</comment>
<feature type="domain" description="Zn(2)-C6 fungal-type" evidence="1">
    <location>
        <begin position="3"/>
        <end position="26"/>
    </location>
</feature>
<name>A0A5A9Z9V3_9RHOB</name>
<dbReference type="InterPro" id="IPR001138">
    <property type="entry name" value="Zn2Cys6_DnaBD"/>
</dbReference>
<dbReference type="EMBL" id="VINQ01000009">
    <property type="protein sequence ID" value="KAA0913978.1"/>
    <property type="molecule type" value="Genomic_DNA"/>
</dbReference>
<sequence>MTHCKLRHIKCEKARHPAGLFVCSSCY</sequence>
<accession>A0A5A9Z9V3</accession>
<organism evidence="2 3">
    <name type="scientific">Aquicoccus porphyridii</name>
    <dbReference type="NCBI Taxonomy" id="1852029"/>
    <lineage>
        <taxon>Bacteria</taxon>
        <taxon>Pseudomonadati</taxon>
        <taxon>Pseudomonadota</taxon>
        <taxon>Alphaproteobacteria</taxon>
        <taxon>Rhodobacterales</taxon>
        <taxon>Paracoccaceae</taxon>
        <taxon>Aquicoccus</taxon>
    </lineage>
</organism>